<feature type="domain" description="NolW-like" evidence="13">
    <location>
        <begin position="127"/>
        <end position="187"/>
    </location>
</feature>
<dbReference type="Gene3D" id="3.30.1370.120">
    <property type="match status" value="3"/>
</dbReference>
<comment type="subcellular location">
    <subcellularLocation>
        <location evidence="1 10">Cell outer membrane</location>
    </subcellularLocation>
</comment>
<evidence type="ECO:0000259" key="12">
    <source>
        <dbReference type="Pfam" id="PF00263"/>
    </source>
</evidence>
<dbReference type="Proteomes" id="UP001595710">
    <property type="component" value="Unassembled WGS sequence"/>
</dbReference>
<evidence type="ECO:0000256" key="9">
    <source>
        <dbReference type="ARBA" id="ARBA00023237"/>
    </source>
</evidence>
<evidence type="ECO:0000313" key="15">
    <source>
        <dbReference type="EMBL" id="MFC3702127.1"/>
    </source>
</evidence>
<dbReference type="InterPro" id="IPR001775">
    <property type="entry name" value="GspD/PilQ"/>
</dbReference>
<name>A0ABV7WT60_9GAMM</name>
<comment type="caution">
    <text evidence="15">The sequence shown here is derived from an EMBL/GenBank/DDBJ whole genome shotgun (WGS) entry which is preliminary data.</text>
</comment>
<evidence type="ECO:0000256" key="1">
    <source>
        <dbReference type="ARBA" id="ARBA00004442"/>
    </source>
</evidence>
<feature type="domain" description="Type II/III secretion system secretin-like" evidence="12">
    <location>
        <begin position="432"/>
        <end position="591"/>
    </location>
</feature>
<dbReference type="PANTHER" id="PTHR30332">
    <property type="entry name" value="PROBABLE GENERAL SECRETION PATHWAY PROTEIN D"/>
    <property type="match status" value="1"/>
</dbReference>
<feature type="domain" description="NolW-like" evidence="13">
    <location>
        <begin position="270"/>
        <end position="343"/>
    </location>
</feature>
<gene>
    <name evidence="15" type="primary">gspD</name>
    <name evidence="15" type="ORF">ACFOND_10775</name>
</gene>
<reference evidence="16" key="1">
    <citation type="journal article" date="2019" name="Int. J. Syst. Evol. Microbiol.">
        <title>The Global Catalogue of Microorganisms (GCM) 10K type strain sequencing project: providing services to taxonomists for standard genome sequencing and annotation.</title>
        <authorList>
            <consortium name="The Broad Institute Genomics Platform"/>
            <consortium name="The Broad Institute Genome Sequencing Center for Infectious Disease"/>
            <person name="Wu L."/>
            <person name="Ma J."/>
        </authorList>
    </citation>
    <scope>NUCLEOTIDE SEQUENCE [LARGE SCALE GENOMIC DNA]</scope>
    <source>
        <strain evidence="16">CECT 8288</strain>
    </source>
</reference>
<protein>
    <submittedName>
        <fullName evidence="15">Type II secretion system secretin GspD</fullName>
    </submittedName>
</protein>
<dbReference type="EMBL" id="JBHRYN010000012">
    <property type="protein sequence ID" value="MFC3702127.1"/>
    <property type="molecule type" value="Genomic_DNA"/>
</dbReference>
<evidence type="ECO:0000256" key="2">
    <source>
        <dbReference type="ARBA" id="ARBA00006980"/>
    </source>
</evidence>
<keyword evidence="4" id="KW-1134">Transmembrane beta strand</keyword>
<evidence type="ECO:0000256" key="11">
    <source>
        <dbReference type="SAM" id="SignalP"/>
    </source>
</evidence>
<keyword evidence="16" id="KW-1185">Reference proteome</keyword>
<proteinExistence type="inferred from homology"/>
<sequence length="642" mass="68422">MNVLNQLRHVIALLMISAAVFAYSADDAKFTLSMQDAEIKEVIDLVAKVTGKVFIIDPRVRGKVTVISEKQMTEDQIYEVFLATLEVYGFSAVDTGDVIKIIGQADIKSAGIEVVTQEGETGEKIITRVFPIQNASAMELVPILRPMVANYGHLAGVPSANVLIVADRATNIERMAEIVKLLDKAGSEEIEVVNLEHAWVGGMITLLERISPSAVAGGAQGRATSSREVQLVGDERSNRIIVKGETEARAQIVELIKKLDTPAQDNASFKVIFLNNADAKKMAEILKGVSAASATGSSPDAPPSQPVSILADEEQNALIVRAEPSELVELEQLISQLDIPREQVLIEAAIVEITGNNSDALGVQWATNPELADDGVPFISSSFSEAGATLGQVAGSVATGGVGAVTNIPSGAFVGIADPFGDPASFGAIIQAIESQSNTNLLSTPSVMTLDNSEAFITVGSSVPFKTGGESADSPFSINRQDVGTTLSVVPHIQQNGAIRLEVDQTVESVNEDNSFGAVDVVTNKRQVQTEVLVNDGSTIVLGGLISDRVTESESRVPILGKIPILGVLFKSKSTKKEKTNLLIILRPTIVSNNTDALRESRLNGIWELRIQTMDGQKDLVEPSLEDIFDGNYFEGAPQESN</sequence>
<dbReference type="PANTHER" id="PTHR30332:SF24">
    <property type="entry name" value="SECRETIN GSPD-RELATED"/>
    <property type="match status" value="1"/>
</dbReference>
<evidence type="ECO:0000256" key="7">
    <source>
        <dbReference type="ARBA" id="ARBA00022927"/>
    </source>
</evidence>
<feature type="domain" description="NolW-like" evidence="13">
    <location>
        <begin position="191"/>
        <end position="263"/>
    </location>
</feature>
<organism evidence="15 16">
    <name type="scientific">Reinekea marina</name>
    <dbReference type="NCBI Taxonomy" id="1310421"/>
    <lineage>
        <taxon>Bacteria</taxon>
        <taxon>Pseudomonadati</taxon>
        <taxon>Pseudomonadota</taxon>
        <taxon>Gammaproteobacteria</taxon>
        <taxon>Oceanospirillales</taxon>
        <taxon>Saccharospirillaceae</taxon>
        <taxon>Reinekea</taxon>
    </lineage>
</organism>
<evidence type="ECO:0000256" key="4">
    <source>
        <dbReference type="ARBA" id="ARBA00022452"/>
    </source>
</evidence>
<feature type="domain" description="GspD-like N0" evidence="14">
    <location>
        <begin position="33"/>
        <end position="101"/>
    </location>
</feature>
<evidence type="ECO:0000313" key="16">
    <source>
        <dbReference type="Proteomes" id="UP001595710"/>
    </source>
</evidence>
<dbReference type="Pfam" id="PF03958">
    <property type="entry name" value="Secretin_N"/>
    <property type="match status" value="3"/>
</dbReference>
<evidence type="ECO:0000259" key="14">
    <source>
        <dbReference type="Pfam" id="PF21305"/>
    </source>
</evidence>
<keyword evidence="6 11" id="KW-0732">Signal</keyword>
<dbReference type="InterPro" id="IPR050810">
    <property type="entry name" value="Bact_Secretion_Sys_Channel"/>
</dbReference>
<comment type="similarity">
    <text evidence="2">Belongs to the bacterial secretin family. GSP D subfamily.</text>
</comment>
<evidence type="ECO:0000256" key="3">
    <source>
        <dbReference type="ARBA" id="ARBA00022448"/>
    </source>
</evidence>
<dbReference type="InterPro" id="IPR038591">
    <property type="entry name" value="NolW-like_sf"/>
</dbReference>
<dbReference type="Pfam" id="PF21305">
    <property type="entry name" value="type_II_gspD_N0"/>
    <property type="match status" value="1"/>
</dbReference>
<keyword evidence="9" id="KW-0998">Cell outer membrane</keyword>
<evidence type="ECO:0000256" key="10">
    <source>
        <dbReference type="RuleBase" id="RU004004"/>
    </source>
</evidence>
<accession>A0ABV7WT60</accession>
<dbReference type="InterPro" id="IPR049371">
    <property type="entry name" value="GspD-like_N0"/>
</dbReference>
<dbReference type="Pfam" id="PF00263">
    <property type="entry name" value="Secretin"/>
    <property type="match status" value="1"/>
</dbReference>
<evidence type="ECO:0000256" key="5">
    <source>
        <dbReference type="ARBA" id="ARBA00022692"/>
    </source>
</evidence>
<feature type="chain" id="PRO_5045416502" evidence="11">
    <location>
        <begin position="25"/>
        <end position="642"/>
    </location>
</feature>
<keyword evidence="3 10" id="KW-0813">Transport</keyword>
<dbReference type="InterPro" id="IPR004846">
    <property type="entry name" value="T2SS/T3SS_dom"/>
</dbReference>
<dbReference type="PRINTS" id="PR00811">
    <property type="entry name" value="BCTERIALGSPD"/>
</dbReference>
<feature type="signal peptide" evidence="11">
    <location>
        <begin position="1"/>
        <end position="24"/>
    </location>
</feature>
<evidence type="ECO:0000256" key="6">
    <source>
        <dbReference type="ARBA" id="ARBA00022729"/>
    </source>
</evidence>
<evidence type="ECO:0000256" key="8">
    <source>
        <dbReference type="ARBA" id="ARBA00023136"/>
    </source>
</evidence>
<evidence type="ECO:0000259" key="13">
    <source>
        <dbReference type="Pfam" id="PF03958"/>
    </source>
</evidence>
<dbReference type="NCBIfam" id="TIGR02517">
    <property type="entry name" value="type_II_gspD"/>
    <property type="match status" value="1"/>
</dbReference>
<keyword evidence="7" id="KW-0653">Protein transport</keyword>
<dbReference type="InterPro" id="IPR013356">
    <property type="entry name" value="T2SS_GspD"/>
</dbReference>
<dbReference type="InterPro" id="IPR005644">
    <property type="entry name" value="NolW-like"/>
</dbReference>
<dbReference type="RefSeq" id="WP_290281550.1">
    <property type="nucleotide sequence ID" value="NZ_JAUFQI010000001.1"/>
</dbReference>
<keyword evidence="5" id="KW-0812">Transmembrane</keyword>
<keyword evidence="8" id="KW-0472">Membrane</keyword>